<dbReference type="RefSeq" id="WP_008836199.1">
    <property type="nucleotide sequence ID" value="NZ_AHAM01000097.1"/>
</dbReference>
<accession>H0HQY9</accession>
<evidence type="ECO:0000313" key="1">
    <source>
        <dbReference type="EMBL" id="EHK56851.1"/>
    </source>
</evidence>
<keyword evidence="2" id="KW-1185">Reference proteome</keyword>
<reference evidence="1 2" key="1">
    <citation type="journal article" date="2012" name="J. Bacteriol.">
        <title>Draft Genome Sequence of Mesorhizobium alhagi CCNWXJ12-2T, a Novel Salt-Resistant Species Isolated from the Desert of Northwestern China.</title>
        <authorList>
            <person name="Zhou M."/>
            <person name="Chen W."/>
            <person name="Chen H."/>
            <person name="Wei G."/>
        </authorList>
    </citation>
    <scope>NUCLEOTIDE SEQUENCE [LARGE SCALE GENOMIC DNA]</scope>
    <source>
        <strain evidence="1 2">CCNWXJ12-2</strain>
    </source>
</reference>
<organism evidence="1 2">
    <name type="scientific">Mesorhizobium alhagi CCNWXJ12-2</name>
    <dbReference type="NCBI Taxonomy" id="1107882"/>
    <lineage>
        <taxon>Bacteria</taxon>
        <taxon>Pseudomonadati</taxon>
        <taxon>Pseudomonadota</taxon>
        <taxon>Alphaproteobacteria</taxon>
        <taxon>Hyphomicrobiales</taxon>
        <taxon>Phyllobacteriaceae</taxon>
        <taxon>Allomesorhizobium</taxon>
    </lineage>
</organism>
<dbReference type="PATRIC" id="fig|1107882.3.peg.2519"/>
<dbReference type="AlphaFoldDB" id="H0HQY9"/>
<evidence type="ECO:0000313" key="2">
    <source>
        <dbReference type="Proteomes" id="UP000003250"/>
    </source>
</evidence>
<name>H0HQY9_9HYPH</name>
<protein>
    <submittedName>
        <fullName evidence="1">Uncharacterized protein</fullName>
    </submittedName>
</protein>
<sequence length="82" mass="8812">MTTAAAKHTALSAKMKLNPQEKRLLAACCGLPEGKGVPVGQEWKKVARSLTRKGLAWTMESIFMVCIATDEGRAVLAEARPS</sequence>
<dbReference type="EMBL" id="AHAM01000097">
    <property type="protein sequence ID" value="EHK56851.1"/>
    <property type="molecule type" value="Genomic_DNA"/>
</dbReference>
<proteinExistence type="predicted"/>
<dbReference type="Proteomes" id="UP000003250">
    <property type="component" value="Unassembled WGS sequence"/>
</dbReference>
<gene>
    <name evidence="1" type="ORF">MAXJ12_12857</name>
</gene>